<feature type="transmembrane region" description="Helical" evidence="1">
    <location>
        <begin position="108"/>
        <end position="129"/>
    </location>
</feature>
<evidence type="ECO:0000256" key="1">
    <source>
        <dbReference type="SAM" id="Phobius"/>
    </source>
</evidence>
<sequence length="161" mass="17616">MCHLFNLSCNTILRKYIVRKAGIAVAMASEIALLAMEYRTNSFGGIFMTLVEILMRFLVGGTLVVIINLIGKSQNSFVAGLAMLFPAITLIGYYFLSISQHGSLSKTVMFSIWSLPTSLAFLLTLYFTIDKIPILQALALGIASWLITAIVVIGVYTIIAK</sequence>
<protein>
    <submittedName>
        <fullName evidence="2">Membrane protein (Modular protein)</fullName>
    </submittedName>
</protein>
<keyword evidence="1" id="KW-0472">Membrane</keyword>
<reference evidence="3" key="1">
    <citation type="submission" date="2018-02" db="EMBL/GenBank/DDBJ databases">
        <authorList>
            <person name="Hausmann B."/>
        </authorList>
    </citation>
    <scope>NUCLEOTIDE SEQUENCE [LARGE SCALE GENOMIC DNA]</scope>
    <source>
        <strain evidence="3">Peat soil MAG SbF1</strain>
    </source>
</reference>
<evidence type="ECO:0000313" key="3">
    <source>
        <dbReference type="Proteomes" id="UP000238916"/>
    </source>
</evidence>
<feature type="transmembrane region" description="Helical" evidence="1">
    <location>
        <begin position="16"/>
        <end position="35"/>
    </location>
</feature>
<gene>
    <name evidence="2" type="ORF">SBF1_1330018</name>
</gene>
<keyword evidence="1" id="KW-0812">Transmembrane</keyword>
<evidence type="ECO:0000313" key="2">
    <source>
        <dbReference type="EMBL" id="SPF34474.1"/>
    </source>
</evidence>
<dbReference type="Proteomes" id="UP000238916">
    <property type="component" value="Unassembled WGS sequence"/>
</dbReference>
<dbReference type="Pfam" id="PF06942">
    <property type="entry name" value="GlpM"/>
    <property type="match status" value="1"/>
</dbReference>
<name>A0A2U3K460_9FIRM</name>
<dbReference type="AlphaFoldDB" id="A0A2U3K460"/>
<keyword evidence="1" id="KW-1133">Transmembrane helix</keyword>
<proteinExistence type="predicted"/>
<accession>A0A2U3K460</accession>
<feature type="transmembrane region" description="Helical" evidence="1">
    <location>
        <begin position="47"/>
        <end position="71"/>
    </location>
</feature>
<organism evidence="2 3">
    <name type="scientific">Candidatus Desulfosporosinus infrequens</name>
    <dbReference type="NCBI Taxonomy" id="2043169"/>
    <lineage>
        <taxon>Bacteria</taxon>
        <taxon>Bacillati</taxon>
        <taxon>Bacillota</taxon>
        <taxon>Clostridia</taxon>
        <taxon>Eubacteriales</taxon>
        <taxon>Desulfitobacteriaceae</taxon>
        <taxon>Desulfosporosinus</taxon>
    </lineage>
</organism>
<feature type="transmembrane region" description="Helical" evidence="1">
    <location>
        <begin position="77"/>
        <end position="96"/>
    </location>
</feature>
<dbReference type="EMBL" id="OMOF01000039">
    <property type="protein sequence ID" value="SPF34474.1"/>
    <property type="molecule type" value="Genomic_DNA"/>
</dbReference>
<dbReference type="InterPro" id="IPR009707">
    <property type="entry name" value="GlpM/YdgC"/>
</dbReference>
<feature type="transmembrane region" description="Helical" evidence="1">
    <location>
        <begin position="135"/>
        <end position="159"/>
    </location>
</feature>